<feature type="domain" description="Aldehyde dehydrogenase" evidence="1">
    <location>
        <begin position="41"/>
        <end position="114"/>
    </location>
</feature>
<dbReference type="Proteomes" id="UP000664940">
    <property type="component" value="Unassembled WGS sequence"/>
</dbReference>
<dbReference type="Pfam" id="PF00171">
    <property type="entry name" value="Aldedh"/>
    <property type="match status" value="1"/>
</dbReference>
<evidence type="ECO:0000259" key="1">
    <source>
        <dbReference type="Pfam" id="PF00171"/>
    </source>
</evidence>
<dbReference type="InterPro" id="IPR016161">
    <property type="entry name" value="Ald_DH/histidinol_DH"/>
</dbReference>
<dbReference type="SUPFAM" id="SSF53720">
    <property type="entry name" value="ALDH-like"/>
    <property type="match status" value="1"/>
</dbReference>
<dbReference type="EMBL" id="JABVXQ010000013">
    <property type="protein sequence ID" value="KAF6080407.1"/>
    <property type="molecule type" value="Genomic_DNA"/>
</dbReference>
<dbReference type="Gene3D" id="3.40.605.10">
    <property type="entry name" value="Aldehyde Dehydrogenase, Chain A, domain 1"/>
    <property type="match status" value="1"/>
</dbReference>
<dbReference type="InterPro" id="IPR015590">
    <property type="entry name" value="Aldehyde_DH_dom"/>
</dbReference>
<sequence length="116" mass="12798">MLRAAAALAAGLGPRLGPRLLSTAATEAVPSPNQQPEVFYNQEDVDRAVKAAQAAFQLGSPWRRMDASERGRLLNRLADLIERDRSYLAALETLDNGKPYIISYLVDLDMVLKCLR</sequence>
<evidence type="ECO:0000313" key="3">
    <source>
        <dbReference type="Proteomes" id="UP000664940"/>
    </source>
</evidence>
<reference evidence="2 3" key="1">
    <citation type="journal article" date="2020" name="Nature">
        <title>Six reference-quality genomes reveal evolution of bat adaptations.</title>
        <authorList>
            <person name="Jebb D."/>
            <person name="Huang Z."/>
            <person name="Pippel M."/>
            <person name="Hughes G.M."/>
            <person name="Lavrichenko K."/>
            <person name="Devanna P."/>
            <person name="Winkler S."/>
            <person name="Jermiin L.S."/>
            <person name="Skirmuntt E.C."/>
            <person name="Katzourakis A."/>
            <person name="Burkitt-Gray L."/>
            <person name="Ray D.A."/>
            <person name="Sullivan K.A.M."/>
            <person name="Roscito J.G."/>
            <person name="Kirilenko B.M."/>
            <person name="Davalos L.M."/>
            <person name="Corthals A.P."/>
            <person name="Power M.L."/>
            <person name="Jones G."/>
            <person name="Ransome R.D."/>
            <person name="Dechmann D.K.N."/>
            <person name="Locatelli A.G."/>
            <person name="Puechmaille S.J."/>
            <person name="Fedrigo O."/>
            <person name="Jarvis E.D."/>
            <person name="Hiller M."/>
            <person name="Vernes S.C."/>
            <person name="Myers E.W."/>
            <person name="Teeling E.C."/>
        </authorList>
    </citation>
    <scope>NUCLEOTIDE SEQUENCE [LARGE SCALE GENOMIC DNA]</scope>
    <source>
        <strain evidence="2">Bat1K_MPI-CBG_1</strain>
    </source>
</reference>
<proteinExistence type="predicted"/>
<dbReference type="GO" id="GO:0016491">
    <property type="term" value="F:oxidoreductase activity"/>
    <property type="evidence" value="ECO:0007669"/>
    <property type="project" value="InterPro"/>
</dbReference>
<evidence type="ECO:0000313" key="2">
    <source>
        <dbReference type="EMBL" id="KAF6080407.1"/>
    </source>
</evidence>
<dbReference type="AlphaFoldDB" id="A0A834DJX2"/>
<protein>
    <submittedName>
        <fullName evidence="2">Aldehyde dehydrogenase 2 family member</fullName>
    </submittedName>
</protein>
<dbReference type="PANTHER" id="PTHR11699">
    <property type="entry name" value="ALDEHYDE DEHYDROGENASE-RELATED"/>
    <property type="match status" value="1"/>
</dbReference>
<dbReference type="InterPro" id="IPR016162">
    <property type="entry name" value="Ald_DH_N"/>
</dbReference>
<comment type="caution">
    <text evidence="2">The sequence shown here is derived from an EMBL/GenBank/DDBJ whole genome shotgun (WGS) entry which is preliminary data.</text>
</comment>
<name>A0A834DJX2_9CHIR</name>
<organism evidence="2 3">
    <name type="scientific">Phyllostomus discolor</name>
    <name type="common">pale spear-nosed bat</name>
    <dbReference type="NCBI Taxonomy" id="89673"/>
    <lineage>
        <taxon>Eukaryota</taxon>
        <taxon>Metazoa</taxon>
        <taxon>Chordata</taxon>
        <taxon>Craniata</taxon>
        <taxon>Vertebrata</taxon>
        <taxon>Euteleostomi</taxon>
        <taxon>Mammalia</taxon>
        <taxon>Eutheria</taxon>
        <taxon>Laurasiatheria</taxon>
        <taxon>Chiroptera</taxon>
        <taxon>Yangochiroptera</taxon>
        <taxon>Phyllostomidae</taxon>
        <taxon>Phyllostominae</taxon>
        <taxon>Phyllostomus</taxon>
    </lineage>
</organism>
<accession>A0A834DJX2</accession>
<gene>
    <name evidence="2" type="ORF">HJG60_000565</name>
</gene>